<accession>A0A9R0XTV5</accession>
<organism evidence="3 4">
    <name type="scientific">Triticum turgidum subsp. durum</name>
    <name type="common">Durum wheat</name>
    <name type="synonym">Triticum durum</name>
    <dbReference type="NCBI Taxonomy" id="4567"/>
    <lineage>
        <taxon>Eukaryota</taxon>
        <taxon>Viridiplantae</taxon>
        <taxon>Streptophyta</taxon>
        <taxon>Embryophyta</taxon>
        <taxon>Tracheophyta</taxon>
        <taxon>Spermatophyta</taxon>
        <taxon>Magnoliopsida</taxon>
        <taxon>Liliopsida</taxon>
        <taxon>Poales</taxon>
        <taxon>Poaceae</taxon>
        <taxon>BOP clade</taxon>
        <taxon>Pooideae</taxon>
        <taxon>Triticodae</taxon>
        <taxon>Triticeae</taxon>
        <taxon>Triticinae</taxon>
        <taxon>Triticum</taxon>
    </lineage>
</organism>
<dbReference type="InterPro" id="IPR036047">
    <property type="entry name" value="F-box-like_dom_sf"/>
</dbReference>
<dbReference type="PANTHER" id="PTHR32133:SF380">
    <property type="entry name" value="OS10G0137700 PROTEIN"/>
    <property type="match status" value="1"/>
</dbReference>
<evidence type="ECO:0000313" key="3">
    <source>
        <dbReference type="EMBL" id="VAI42428.1"/>
    </source>
</evidence>
<keyword evidence="4" id="KW-1185">Reference proteome</keyword>
<dbReference type="InterPro" id="IPR001810">
    <property type="entry name" value="F-box_dom"/>
</dbReference>
<dbReference type="Proteomes" id="UP000324705">
    <property type="component" value="Chromosome 6A"/>
</dbReference>
<dbReference type="Pfam" id="PF23635">
    <property type="entry name" value="Beta-prop_AT5G49610-like"/>
    <property type="match status" value="1"/>
</dbReference>
<evidence type="ECO:0000313" key="4">
    <source>
        <dbReference type="Proteomes" id="UP000324705"/>
    </source>
</evidence>
<protein>
    <recommendedName>
        <fullName evidence="5">F-box domain-containing protein</fullName>
    </recommendedName>
</protein>
<dbReference type="InterPro" id="IPR056594">
    <property type="entry name" value="AT5G49610-like_b-prop"/>
</dbReference>
<dbReference type="PANTHER" id="PTHR32133">
    <property type="entry name" value="OS07G0120400 PROTEIN"/>
    <property type="match status" value="1"/>
</dbReference>
<dbReference type="Gene3D" id="1.20.1280.50">
    <property type="match status" value="1"/>
</dbReference>
<dbReference type="AlphaFoldDB" id="A0A9R0XTV5"/>
<dbReference type="SUPFAM" id="SSF81383">
    <property type="entry name" value="F-box domain"/>
    <property type="match status" value="1"/>
</dbReference>
<dbReference type="Gramene" id="TRITD6Av1G014370.1">
    <property type="protein sequence ID" value="TRITD6Av1G014370.1"/>
    <property type="gene ID" value="TRITD6Av1G014370"/>
</dbReference>
<evidence type="ECO:0008006" key="5">
    <source>
        <dbReference type="Google" id="ProtNLM"/>
    </source>
</evidence>
<reference evidence="3 4" key="1">
    <citation type="submission" date="2017-09" db="EMBL/GenBank/DDBJ databases">
        <authorList>
            <consortium name="International Durum Wheat Genome Sequencing Consortium (IDWGSC)"/>
            <person name="Milanesi L."/>
        </authorList>
    </citation>
    <scope>NUCLEOTIDE SEQUENCE [LARGE SCALE GENOMIC DNA]</scope>
    <source>
        <strain evidence="4">cv. Svevo</strain>
    </source>
</reference>
<sequence length="396" mass="44460">MSSRRRRHARSPASAPLDDDDLLCEILLRLPPQPSSLPGASLVCKRWRCLVSDPGFFRRFRLRHRRNPPLLGFFDRFDILSFLPTLEAPNRVPCERFSFQCPDFGSCSSSLGCRDGLMLLFLRERLQVLVWDPVTGDQHRIAIPAAFDDKKTLIGLINGAVLRAAEDARHFQVVLVVADGDDEQHIRALACVYSSKTGLWGNLISTPIPYQPSDSSFRVPTMVYTDDAVLAGGSLYWKLAGNMTGILAFDLEKQSLAVIRVPVDMYGEGKCFKVMRAEVGGLGFLVVSESDYTAKLWKRNTDCDGVASWELGRTIELDKLLPLKSEEKEPLAILGFAEQNNVMFLWTVIGVLMIQLESLEFKNLYKTMIFSYYHPFESVYSAGSSMPYIADITKPS</sequence>
<gene>
    <name evidence="3" type="ORF">TRITD_6Av1G014370</name>
</gene>
<feature type="domain" description="F-box" evidence="1">
    <location>
        <begin position="20"/>
        <end position="58"/>
    </location>
</feature>
<evidence type="ECO:0000259" key="2">
    <source>
        <dbReference type="Pfam" id="PF23635"/>
    </source>
</evidence>
<evidence type="ECO:0000259" key="1">
    <source>
        <dbReference type="Pfam" id="PF00646"/>
    </source>
</evidence>
<dbReference type="Pfam" id="PF00646">
    <property type="entry name" value="F-box"/>
    <property type="match status" value="1"/>
</dbReference>
<name>A0A9R0XTV5_TRITD</name>
<proteinExistence type="predicted"/>
<feature type="domain" description="F-box protein AT5G49610-like beta-propeller" evidence="2">
    <location>
        <begin position="112"/>
        <end position="375"/>
    </location>
</feature>
<dbReference type="EMBL" id="LT934121">
    <property type="protein sequence ID" value="VAI42428.1"/>
    <property type="molecule type" value="Genomic_DNA"/>
</dbReference>